<feature type="chain" id="PRO_5018086770" description="Apple domain-containing protein" evidence="1">
    <location>
        <begin position="22"/>
        <end position="308"/>
    </location>
</feature>
<sequence>MNSKFWLTVMFLTSRIGILDAIGQCHLAEYSIGGMFLRGHTIKTYRDCYFKCLEELICQSYNYVRGQNLCELNKRTKEARPEDFVPDWKRFYAGRVTHRVPLGTIRELPAESCYEITASEGNEVVKRKYWIYSDGNSGVIEAYCEDGWQKINGEKPVCFGAKDNDYGAFNITKSGRVKTMKLIHKSGSVHCNPSTGASYWGCTNSFHYKDKLMTIVTDDSNNAILPPVEDIERLKPGNSHQCGIKKHFYSLDGASLNSPQLSFRNLSNPFSVSSGQEMRIWYGQDWKDCSENDGNKGKTCVDVYAWYV</sequence>
<evidence type="ECO:0000259" key="2">
    <source>
        <dbReference type="PROSITE" id="PS50948"/>
    </source>
</evidence>
<protein>
    <recommendedName>
        <fullName evidence="2">Apple domain-containing protein</fullName>
    </recommendedName>
</protein>
<organism evidence="3 4">
    <name type="scientific">Pocillopora damicornis</name>
    <name type="common">Cauliflower coral</name>
    <name type="synonym">Millepora damicornis</name>
    <dbReference type="NCBI Taxonomy" id="46731"/>
    <lineage>
        <taxon>Eukaryota</taxon>
        <taxon>Metazoa</taxon>
        <taxon>Cnidaria</taxon>
        <taxon>Anthozoa</taxon>
        <taxon>Hexacorallia</taxon>
        <taxon>Scleractinia</taxon>
        <taxon>Astrocoeniina</taxon>
        <taxon>Pocilloporidae</taxon>
        <taxon>Pocillopora</taxon>
    </lineage>
</organism>
<evidence type="ECO:0000313" key="3">
    <source>
        <dbReference type="EMBL" id="RMX44772.1"/>
    </source>
</evidence>
<dbReference type="InterPro" id="IPR003609">
    <property type="entry name" value="Pan_app"/>
</dbReference>
<reference evidence="3 4" key="1">
    <citation type="journal article" date="2018" name="Sci. Rep.">
        <title>Comparative analysis of the Pocillopora damicornis genome highlights role of immune system in coral evolution.</title>
        <authorList>
            <person name="Cunning R."/>
            <person name="Bay R.A."/>
            <person name="Gillette P."/>
            <person name="Baker A.C."/>
            <person name="Traylor-Knowles N."/>
        </authorList>
    </citation>
    <scope>NUCLEOTIDE SEQUENCE [LARGE SCALE GENOMIC DNA]</scope>
    <source>
        <strain evidence="3">RSMAS</strain>
        <tissue evidence="3">Whole animal</tissue>
    </source>
</reference>
<comment type="caution">
    <text evidence="3">The sequence shown here is derived from an EMBL/GenBank/DDBJ whole genome shotgun (WGS) entry which is preliminary data.</text>
</comment>
<dbReference type="Pfam" id="PF00024">
    <property type="entry name" value="PAN_1"/>
    <property type="match status" value="1"/>
</dbReference>
<accession>A0A3M6TTN4</accession>
<feature type="signal peptide" evidence="1">
    <location>
        <begin position="1"/>
        <end position="21"/>
    </location>
</feature>
<dbReference type="AlphaFoldDB" id="A0A3M6TTN4"/>
<feature type="domain" description="Apple" evidence="2">
    <location>
        <begin position="25"/>
        <end position="97"/>
    </location>
</feature>
<dbReference type="PROSITE" id="PS50948">
    <property type="entry name" value="PAN"/>
    <property type="match status" value="1"/>
</dbReference>
<gene>
    <name evidence="3" type="ORF">pdam_00009177</name>
</gene>
<keyword evidence="1" id="KW-0732">Signal</keyword>
<dbReference type="SUPFAM" id="SSF57414">
    <property type="entry name" value="Hairpin loop containing domain-like"/>
    <property type="match status" value="1"/>
</dbReference>
<evidence type="ECO:0000313" key="4">
    <source>
        <dbReference type="Proteomes" id="UP000275408"/>
    </source>
</evidence>
<dbReference type="OrthoDB" id="5970459at2759"/>
<keyword evidence="4" id="KW-1185">Reference proteome</keyword>
<dbReference type="EMBL" id="RCHS01002956">
    <property type="protein sequence ID" value="RMX44772.1"/>
    <property type="molecule type" value="Genomic_DNA"/>
</dbReference>
<dbReference type="Proteomes" id="UP000275408">
    <property type="component" value="Unassembled WGS sequence"/>
</dbReference>
<name>A0A3M6TTN4_POCDA</name>
<evidence type="ECO:0000256" key="1">
    <source>
        <dbReference type="SAM" id="SignalP"/>
    </source>
</evidence>
<proteinExistence type="predicted"/>